<proteinExistence type="predicted"/>
<keyword evidence="2" id="KW-1185">Reference proteome</keyword>
<dbReference type="EMBL" id="MOEC01000008">
    <property type="protein sequence ID" value="OIS93646.1"/>
    <property type="molecule type" value="Genomic_DNA"/>
</dbReference>
<evidence type="ECO:0000313" key="2">
    <source>
        <dbReference type="Proteomes" id="UP000182985"/>
    </source>
</evidence>
<name>A0A1J6I736_9HYPH</name>
<dbReference type="RefSeq" id="WP_071631629.1">
    <property type="nucleotide sequence ID" value="NZ_MOEC01000008.1"/>
</dbReference>
<reference evidence="1 2" key="1">
    <citation type="submission" date="2016-10" db="EMBL/GenBank/DDBJ databases">
        <title>The Draft Genome Sequence of the Potato Rhizosphere Bacteria Ochrobactrum sp. IPA7.2.</title>
        <authorList>
            <person name="Gogoleva N.E."/>
            <person name="Khlopko Y.A."/>
            <person name="Burygin G.L."/>
            <person name="Plotnikov A.O."/>
        </authorList>
    </citation>
    <scope>NUCLEOTIDE SEQUENCE [LARGE SCALE GENOMIC DNA]</scope>
    <source>
        <strain evidence="1 2">IPA7.2</strain>
    </source>
</reference>
<gene>
    <name evidence="1" type="ORF">BLA27_10040</name>
</gene>
<organism evidence="1 2">
    <name type="scientific">Brucella cytisi</name>
    <dbReference type="NCBI Taxonomy" id="407152"/>
    <lineage>
        <taxon>Bacteria</taxon>
        <taxon>Pseudomonadati</taxon>
        <taxon>Pseudomonadota</taxon>
        <taxon>Alphaproteobacteria</taxon>
        <taxon>Hyphomicrobiales</taxon>
        <taxon>Brucellaceae</taxon>
        <taxon>Brucella/Ochrobactrum group</taxon>
        <taxon>Brucella</taxon>
    </lineage>
</organism>
<dbReference type="AlphaFoldDB" id="A0A1J6I736"/>
<sequence>MMRRTLEGSSIRLGSQCFVVKLREIEPVPANAARNRVASSVSHAVDGFVRQSSCIVPDAA</sequence>
<dbReference type="Proteomes" id="UP000182985">
    <property type="component" value="Unassembled WGS sequence"/>
</dbReference>
<comment type="caution">
    <text evidence="1">The sequence shown here is derived from an EMBL/GenBank/DDBJ whole genome shotgun (WGS) entry which is preliminary data.</text>
</comment>
<accession>A0A1J6I736</accession>
<protein>
    <submittedName>
        <fullName evidence="1">Uncharacterized protein</fullName>
    </submittedName>
</protein>
<evidence type="ECO:0000313" key="1">
    <source>
        <dbReference type="EMBL" id="OIS93646.1"/>
    </source>
</evidence>